<evidence type="ECO:0000313" key="2">
    <source>
        <dbReference type="Proteomes" id="UP001626549"/>
    </source>
</evidence>
<dbReference type="InterPro" id="IPR052184">
    <property type="entry name" value="SDR_enzymes"/>
</dbReference>
<dbReference type="PANTHER" id="PTHR45458">
    <property type="entry name" value="SHORT-CHAIN DEHYDROGENASE/REDUCTASE SDR"/>
    <property type="match status" value="1"/>
</dbReference>
<protein>
    <submittedName>
        <fullName evidence="1">SDR family oxidoreductase</fullName>
    </submittedName>
</protein>
<dbReference type="Gene3D" id="3.40.50.720">
    <property type="entry name" value="NAD(P)-binding Rossmann-like Domain"/>
    <property type="match status" value="1"/>
</dbReference>
<dbReference type="InterPro" id="IPR036291">
    <property type="entry name" value="NAD(P)-bd_dom_sf"/>
</dbReference>
<evidence type="ECO:0000313" key="1">
    <source>
        <dbReference type="EMBL" id="WOJ98230.1"/>
    </source>
</evidence>
<dbReference type="Pfam" id="PF00106">
    <property type="entry name" value="adh_short"/>
    <property type="match status" value="1"/>
</dbReference>
<reference evidence="1 2" key="1">
    <citation type="submission" date="2023-10" db="EMBL/GenBank/DDBJ databases">
        <title>Two novel species belonging to the OM43/NOR5 clade.</title>
        <authorList>
            <person name="Park M."/>
        </authorList>
    </citation>
    <scope>NUCLEOTIDE SEQUENCE [LARGE SCALE GENOMIC DNA]</scope>
    <source>
        <strain evidence="1 2">IMCC45268</strain>
    </source>
</reference>
<dbReference type="EMBL" id="CP136865">
    <property type="protein sequence ID" value="WOJ98230.1"/>
    <property type="molecule type" value="Genomic_DNA"/>
</dbReference>
<proteinExistence type="predicted"/>
<dbReference type="SUPFAM" id="SSF51735">
    <property type="entry name" value="NAD(P)-binding Rossmann-fold domains"/>
    <property type="match status" value="1"/>
</dbReference>
<keyword evidence="2" id="KW-1185">Reference proteome</keyword>
<accession>A0ABZ0IGD9</accession>
<dbReference type="Proteomes" id="UP001626549">
    <property type="component" value="Chromosome"/>
</dbReference>
<dbReference type="CDD" id="cd05325">
    <property type="entry name" value="carb_red_sniffer_like_SDR_c"/>
    <property type="match status" value="1"/>
</dbReference>
<dbReference type="PRINTS" id="PR00081">
    <property type="entry name" value="GDHRDH"/>
</dbReference>
<dbReference type="PANTHER" id="PTHR45458:SF1">
    <property type="entry name" value="SHORT CHAIN DEHYDROGENASE"/>
    <property type="match status" value="1"/>
</dbReference>
<dbReference type="InterPro" id="IPR002347">
    <property type="entry name" value="SDR_fam"/>
</dbReference>
<dbReference type="RefSeq" id="WP_407329501.1">
    <property type="nucleotide sequence ID" value="NZ_CP136865.1"/>
</dbReference>
<organism evidence="1 2">
    <name type="scientific">Congregibacter brevis</name>
    <dbReference type="NCBI Taxonomy" id="3081201"/>
    <lineage>
        <taxon>Bacteria</taxon>
        <taxon>Pseudomonadati</taxon>
        <taxon>Pseudomonadota</taxon>
        <taxon>Gammaproteobacteria</taxon>
        <taxon>Cellvibrionales</taxon>
        <taxon>Halieaceae</taxon>
        <taxon>Congregibacter</taxon>
    </lineage>
</organism>
<name>A0ABZ0IGD9_9GAMM</name>
<gene>
    <name evidence="1" type="ORF">R0137_06590</name>
</gene>
<sequence>MATVLITGVNRGLGLEFVRQYAAAGWTVFGTCRDPDNATEVKELATAAENVTLYKLDVSDAAAIAELADTLRGIAIDVLILNAGVMAERTGLGTLNAEDFQQVMNINVVAPAMFVQAFADHVATSERRVIVGMGSTLGSIGGNSTGGLYSYRSSKAGLHAIMRTASIDLKEREVIAIAMHPGWVATDMGGSGADIQTEESIAGMVTVIDQLGPEDSGRLLTYKGDELPW</sequence>